<evidence type="ECO:0000313" key="1">
    <source>
        <dbReference type="EnsemblPlants" id="OBART01G37090.1"/>
    </source>
</evidence>
<sequence>MGVRRRRGWLQLLLHYAESPMRTRGGCGFQLASLPHIASSFGGREGGIFAFVSYCSLRNDMEPSRFVRICPRKRPHDAIGIMTAIGPVQTVSCGGVMKAVLNVHITNGSETAVVALWGAHATQFHTENLQQQADHGPVGNSYIVKIAIKDLVPAEAWWYIACGTCKRGAGREGNTYKCSRCITNAIETRYRVAIVGVDPSDLVNHDAKTAEFTFFGEIGYQLIGIPVLNLVASVQGARDIVPSEIKAVFGKQYVIRTSVSRGSLQRTRITYQVDSLMLASLDAAHIGTLPSHDASVASSQHGPSPADAIEPHTIIGSSLQSMTPSTPLVLPDPKVVRAIEPNFGQKEAVHVKVFDICDLNPHEALGNSYIVKIAIKDLVPAEAWWYIACNTSKRGQVSTHQTNHDAKTAEFTFFGEIGYQLIGIPVLNLVASVQGARDIVPSEIKAVFGKQYVIRTSVSRGSLQRNRISYQVDSLMLASLDAAHTSTLPSHDASVASSQHGSSLADAIEPHTIIGSSLQSMTPSTPLVLPDPKVLAMAQPDKKRKSSVIDEDLAQEGNTGKISQPFVHKRFSIFTKTVHIV</sequence>
<dbReference type="PANTHER" id="PTHR47165">
    <property type="entry name" value="OS03G0429900 PROTEIN"/>
    <property type="match status" value="1"/>
</dbReference>
<dbReference type="EnsemblPlants" id="OBART01G37090.1">
    <property type="protein sequence ID" value="OBART01G37090.1"/>
    <property type="gene ID" value="OBART01G37090"/>
</dbReference>
<dbReference type="CDD" id="cd04481">
    <property type="entry name" value="RPA1_DBD_B_like"/>
    <property type="match status" value="1"/>
</dbReference>
<dbReference type="eggNOG" id="KOG0851">
    <property type="taxonomic scope" value="Eukaryota"/>
</dbReference>
<dbReference type="STRING" id="65489.A0A0D3EW63"/>
<protein>
    <recommendedName>
        <fullName evidence="3">Replication factor A C-terminal domain-containing protein</fullName>
    </recommendedName>
</protein>
<name>A0A0D3EW63_9ORYZ</name>
<dbReference type="PANTHER" id="PTHR47165:SF4">
    <property type="entry name" value="OS03G0429900 PROTEIN"/>
    <property type="match status" value="1"/>
</dbReference>
<dbReference type="HOGENOM" id="CLU_469613_0_0_1"/>
<dbReference type="AlphaFoldDB" id="A0A0D3EW63"/>
<dbReference type="CDD" id="cd04476">
    <property type="entry name" value="RPA1_DBD_C"/>
    <property type="match status" value="1"/>
</dbReference>
<organism evidence="1">
    <name type="scientific">Oryza barthii</name>
    <dbReference type="NCBI Taxonomy" id="65489"/>
    <lineage>
        <taxon>Eukaryota</taxon>
        <taxon>Viridiplantae</taxon>
        <taxon>Streptophyta</taxon>
        <taxon>Embryophyta</taxon>
        <taxon>Tracheophyta</taxon>
        <taxon>Spermatophyta</taxon>
        <taxon>Magnoliopsida</taxon>
        <taxon>Liliopsida</taxon>
        <taxon>Poales</taxon>
        <taxon>Poaceae</taxon>
        <taxon>BOP clade</taxon>
        <taxon>Oryzoideae</taxon>
        <taxon>Oryzeae</taxon>
        <taxon>Oryzinae</taxon>
        <taxon>Oryza</taxon>
    </lineage>
</organism>
<dbReference type="Gene3D" id="2.40.50.140">
    <property type="entry name" value="Nucleic acid-binding proteins"/>
    <property type="match status" value="2"/>
</dbReference>
<dbReference type="PaxDb" id="65489-OBART01G37090.1"/>
<proteinExistence type="predicted"/>
<keyword evidence="2" id="KW-1185">Reference proteome</keyword>
<dbReference type="InterPro" id="IPR047192">
    <property type="entry name" value="Euk_RPA1_DBD_C"/>
</dbReference>
<reference evidence="1" key="1">
    <citation type="journal article" date="2009" name="Rice">
        <title>De Novo Next Generation Sequencing of Plant Genomes.</title>
        <authorList>
            <person name="Rounsley S."/>
            <person name="Marri P.R."/>
            <person name="Yu Y."/>
            <person name="He R."/>
            <person name="Sisneros N."/>
            <person name="Goicoechea J.L."/>
            <person name="Lee S.J."/>
            <person name="Angelova A."/>
            <person name="Kudrna D."/>
            <person name="Luo M."/>
            <person name="Affourtit J."/>
            <person name="Desany B."/>
            <person name="Knight J."/>
            <person name="Niazi F."/>
            <person name="Egholm M."/>
            <person name="Wing R.A."/>
        </authorList>
    </citation>
    <scope>NUCLEOTIDE SEQUENCE [LARGE SCALE GENOMIC DNA]</scope>
    <source>
        <strain evidence="1">cv. IRGC 105608</strain>
    </source>
</reference>
<evidence type="ECO:0008006" key="3">
    <source>
        <dbReference type="Google" id="ProtNLM"/>
    </source>
</evidence>
<reference evidence="1" key="2">
    <citation type="submission" date="2015-03" db="UniProtKB">
        <authorList>
            <consortium name="EnsemblPlants"/>
        </authorList>
    </citation>
    <scope>IDENTIFICATION</scope>
</reference>
<evidence type="ECO:0000313" key="2">
    <source>
        <dbReference type="Proteomes" id="UP000026960"/>
    </source>
</evidence>
<dbReference type="Proteomes" id="UP000026960">
    <property type="component" value="Chromosome 1"/>
</dbReference>
<accession>A0A0D3EW63</accession>
<dbReference type="Gramene" id="OBART01G37090.1">
    <property type="protein sequence ID" value="OBART01G37090.1"/>
    <property type="gene ID" value="OBART01G37090"/>
</dbReference>
<dbReference type="InterPro" id="IPR012340">
    <property type="entry name" value="NA-bd_OB-fold"/>
</dbReference>
<dbReference type="SUPFAM" id="SSF50249">
    <property type="entry name" value="Nucleic acid-binding proteins"/>
    <property type="match status" value="3"/>
</dbReference>